<feature type="region of interest" description="Disordered" evidence="8">
    <location>
        <begin position="357"/>
        <end position="397"/>
    </location>
</feature>
<accession>A0A507B341</accession>
<dbReference type="InterPro" id="IPR044280">
    <property type="entry name" value="Hac1/HY5"/>
</dbReference>
<dbReference type="InParanoid" id="A0A507B341"/>
<dbReference type="InterPro" id="IPR046347">
    <property type="entry name" value="bZIP_sf"/>
</dbReference>
<dbReference type="GO" id="GO:0003677">
    <property type="term" value="F:DNA binding"/>
    <property type="evidence" value="ECO:0007669"/>
    <property type="project" value="UniProtKB-KW"/>
</dbReference>
<dbReference type="OrthoDB" id="674948at2759"/>
<evidence type="ECO:0000256" key="2">
    <source>
        <dbReference type="ARBA" id="ARBA00007163"/>
    </source>
</evidence>
<keyword evidence="4" id="KW-0238">DNA-binding</keyword>
<keyword evidence="6" id="KW-0834">Unfolded protein response</keyword>
<keyword evidence="11" id="KW-1185">Reference proteome</keyword>
<comment type="caution">
    <text evidence="10">The sequence shown here is derived from an EMBL/GenBank/DDBJ whole genome shotgun (WGS) entry which is preliminary data.</text>
</comment>
<protein>
    <recommendedName>
        <fullName evidence="9">BZIP domain-containing protein</fullName>
    </recommendedName>
</protein>
<evidence type="ECO:0000256" key="3">
    <source>
        <dbReference type="ARBA" id="ARBA00023015"/>
    </source>
</evidence>
<gene>
    <name evidence="10" type="ORF">E0L32_001146</name>
</gene>
<comment type="subcellular location">
    <subcellularLocation>
        <location evidence="1">Nucleus</location>
    </subcellularLocation>
</comment>
<evidence type="ECO:0000259" key="9">
    <source>
        <dbReference type="PROSITE" id="PS50217"/>
    </source>
</evidence>
<feature type="compositionally biased region" description="Low complexity" evidence="8">
    <location>
        <begin position="221"/>
        <end position="258"/>
    </location>
</feature>
<feature type="domain" description="BZIP" evidence="9">
    <location>
        <begin position="105"/>
        <end position="162"/>
    </location>
</feature>
<evidence type="ECO:0000256" key="8">
    <source>
        <dbReference type="SAM" id="MobiDB-lite"/>
    </source>
</evidence>
<dbReference type="EMBL" id="SKBQ01000004">
    <property type="protein sequence ID" value="TPX11328.1"/>
    <property type="molecule type" value="Genomic_DNA"/>
</dbReference>
<keyword evidence="5" id="KW-0804">Transcription</keyword>
<feature type="compositionally biased region" description="Polar residues" evidence="8">
    <location>
        <begin position="210"/>
        <end position="220"/>
    </location>
</feature>
<dbReference type="GeneID" id="41968593"/>
<feature type="region of interest" description="Disordered" evidence="8">
    <location>
        <begin position="438"/>
        <end position="463"/>
    </location>
</feature>
<feature type="compositionally biased region" description="Polar residues" evidence="8">
    <location>
        <begin position="440"/>
        <end position="460"/>
    </location>
</feature>
<dbReference type="AlphaFoldDB" id="A0A507B341"/>
<evidence type="ECO:0000256" key="4">
    <source>
        <dbReference type="ARBA" id="ARBA00023125"/>
    </source>
</evidence>
<dbReference type="CDD" id="cd14710">
    <property type="entry name" value="bZIP_HAC1-like"/>
    <property type="match status" value="1"/>
</dbReference>
<dbReference type="STRING" id="1093900.A0A507B341"/>
<proteinExistence type="inferred from homology"/>
<dbReference type="RefSeq" id="XP_030993039.1">
    <property type="nucleotide sequence ID" value="XM_031134237.1"/>
</dbReference>
<evidence type="ECO:0000313" key="11">
    <source>
        <dbReference type="Proteomes" id="UP000319257"/>
    </source>
</evidence>
<dbReference type="PANTHER" id="PTHR46714:SF6">
    <property type="entry name" value="TRANSCRIPTIONAL ACTIVATOR HAC1"/>
    <property type="match status" value="1"/>
</dbReference>
<organism evidence="10 11">
    <name type="scientific">Thyridium curvatum</name>
    <dbReference type="NCBI Taxonomy" id="1093900"/>
    <lineage>
        <taxon>Eukaryota</taxon>
        <taxon>Fungi</taxon>
        <taxon>Dikarya</taxon>
        <taxon>Ascomycota</taxon>
        <taxon>Pezizomycotina</taxon>
        <taxon>Sordariomycetes</taxon>
        <taxon>Sordariomycetidae</taxon>
        <taxon>Thyridiales</taxon>
        <taxon>Thyridiaceae</taxon>
        <taxon>Thyridium</taxon>
    </lineage>
</organism>
<sequence>MKLEASPAESFLSVPGEMYPSLFASATSTLNPLEIMSPSPDMKAEADAETPAPLATVPEDRATESPAPAGDKKPTKKRKSWGQVLPEPKTNLPPRKRAKTEDEKEQRRVERVLRNRRAAQSSRERKRQEVEALEKRNKELENFLEEARQTNMMLLQQLKEARGGAGIMSRPTAIDSLRPNPVTFSQPLFGSQDGHASLVEQGNPALNSLFMSSESGKTVNPASLSPALSPVPDQAPEAAEPATTAAAPAAEPSATEQTSPDMTQHPAEVLCSDLQSAPVAGAGPVLPADSFAGIHVDNDLDLQAALDADRYVLESRLLSSPNSVDSEYDYLAGHPEFPFPTNPYEFDINDYLHDETAHQPSGGNPVLGLAADPSSLDLETQTSPEDPNLQPHLGASSFGCDDGGHAVDGRWLPGAALPSTEVLLTLAWALKVELRRTSNREGPTPTSTMIASRPGVSSSVALPKTTTKELYTLKTKKRGRVDLDEEAFLRAVAGAGKRRRRSGPQD</sequence>
<evidence type="ECO:0000313" key="10">
    <source>
        <dbReference type="EMBL" id="TPX11328.1"/>
    </source>
</evidence>
<feature type="compositionally biased region" description="Basic and acidic residues" evidence="8">
    <location>
        <begin position="99"/>
        <end position="113"/>
    </location>
</feature>
<evidence type="ECO:0000256" key="7">
    <source>
        <dbReference type="ARBA" id="ARBA00023242"/>
    </source>
</evidence>
<dbReference type="Proteomes" id="UP000319257">
    <property type="component" value="Unassembled WGS sequence"/>
</dbReference>
<feature type="compositionally biased region" description="Basic and acidic residues" evidence="8">
    <location>
        <begin position="122"/>
        <end position="132"/>
    </location>
</feature>
<keyword evidence="7" id="KW-0539">Nucleus</keyword>
<dbReference type="GO" id="GO:0045944">
    <property type="term" value="P:positive regulation of transcription by RNA polymerase II"/>
    <property type="evidence" value="ECO:0007669"/>
    <property type="project" value="InterPro"/>
</dbReference>
<comment type="similarity">
    <text evidence="2">Belongs to the bZIP family.</text>
</comment>
<evidence type="ECO:0000256" key="6">
    <source>
        <dbReference type="ARBA" id="ARBA00023230"/>
    </source>
</evidence>
<keyword evidence="3" id="KW-0805">Transcription regulation</keyword>
<dbReference type="SUPFAM" id="SSF57959">
    <property type="entry name" value="Leucine zipper domain"/>
    <property type="match status" value="1"/>
</dbReference>
<evidence type="ECO:0000256" key="5">
    <source>
        <dbReference type="ARBA" id="ARBA00023163"/>
    </source>
</evidence>
<dbReference type="InterPro" id="IPR004827">
    <property type="entry name" value="bZIP"/>
</dbReference>
<dbReference type="PROSITE" id="PS50217">
    <property type="entry name" value="BZIP"/>
    <property type="match status" value="1"/>
</dbReference>
<dbReference type="GO" id="GO:0000981">
    <property type="term" value="F:DNA-binding transcription factor activity, RNA polymerase II-specific"/>
    <property type="evidence" value="ECO:0007669"/>
    <property type="project" value="InterPro"/>
</dbReference>
<dbReference type="GO" id="GO:0005634">
    <property type="term" value="C:nucleus"/>
    <property type="evidence" value="ECO:0007669"/>
    <property type="project" value="UniProtKB-SubCell"/>
</dbReference>
<dbReference type="PANTHER" id="PTHR46714">
    <property type="entry name" value="TRANSCRIPTIONAL ACTIVATOR HAC1"/>
    <property type="match status" value="1"/>
</dbReference>
<reference evidence="10 11" key="1">
    <citation type="submission" date="2019-06" db="EMBL/GenBank/DDBJ databases">
        <title>Draft genome sequence of the filamentous fungus Phialemoniopsis curvata isolated from diesel fuel.</title>
        <authorList>
            <person name="Varaljay V.A."/>
            <person name="Lyon W.J."/>
            <person name="Crouch A.L."/>
            <person name="Drake C.E."/>
            <person name="Hollomon J.M."/>
            <person name="Nadeau L.J."/>
            <person name="Nunn H.S."/>
            <person name="Stevenson B.S."/>
            <person name="Bojanowski C.L."/>
            <person name="Crookes-Goodson W.J."/>
        </authorList>
    </citation>
    <scope>NUCLEOTIDE SEQUENCE [LARGE SCALE GENOMIC DNA]</scope>
    <source>
        <strain evidence="10 11">D216</strain>
    </source>
</reference>
<feature type="region of interest" description="Disordered" evidence="8">
    <location>
        <begin position="32"/>
        <end position="132"/>
    </location>
</feature>
<dbReference type="GO" id="GO:0006986">
    <property type="term" value="P:response to unfolded protein"/>
    <property type="evidence" value="ECO:0007669"/>
    <property type="project" value="UniProtKB-KW"/>
</dbReference>
<evidence type="ECO:0000256" key="1">
    <source>
        <dbReference type="ARBA" id="ARBA00004123"/>
    </source>
</evidence>
<name>A0A507B341_9PEZI</name>
<feature type="region of interest" description="Disordered" evidence="8">
    <location>
        <begin position="210"/>
        <end position="263"/>
    </location>
</feature>